<feature type="transmembrane region" description="Helical" evidence="6">
    <location>
        <begin position="220"/>
        <end position="238"/>
    </location>
</feature>
<keyword evidence="5 6" id="KW-0472">Membrane</keyword>
<feature type="transmembrane region" description="Helical" evidence="6">
    <location>
        <begin position="163"/>
        <end position="181"/>
    </location>
</feature>
<accession>A0A8J2ZTS4</accession>
<keyword evidence="2" id="KW-1003">Cell membrane</keyword>
<name>A0A8J2ZTS4_9BACL</name>
<dbReference type="CDD" id="cd06173">
    <property type="entry name" value="MFS_MefA_like"/>
    <property type="match status" value="1"/>
</dbReference>
<gene>
    <name evidence="7" type="ORF">GCM10007096_08810</name>
</gene>
<sequence length="405" mass="45710">MDKRSFHYLWIGQSFANFGDVMYTVSVIQLIYMFTHSAFYMSLIPFLITGSMFCSGMMTPLLIDRFSLKFLLAYSQTCKTLLILCMGFGSQLGVFFIFSVVAFIGLLDGCAIPCRNALIPHYVPEHRLVKANSLLATLDQFIRLGGWPLGSLLVTQWSSPLESLWVICFLYVLASIGMFLLQSVKVEKAEHVKKMAQSLSEGWTMVWHTPFLRTIALMDILENIAAVVWIAAIIYIYVEDVLGVSQQWWGYINGLFFGGLMLGGLFCLKNEKLIEKHLSLFLMIGIFSTLFVDFVYGIISSLIIALSLSGIMGLFGQMKDISQQVVIQMKIDKNKLPKVYSVQNTLITGTFGVSTVILGYLTDLVGVRQIFLLASTLMLCVFIIFYKHRQFFTLPSEADKERDIN</sequence>
<dbReference type="SUPFAM" id="SSF103473">
    <property type="entry name" value="MFS general substrate transporter"/>
    <property type="match status" value="1"/>
</dbReference>
<evidence type="ECO:0000256" key="2">
    <source>
        <dbReference type="ARBA" id="ARBA00022475"/>
    </source>
</evidence>
<evidence type="ECO:0000256" key="1">
    <source>
        <dbReference type="ARBA" id="ARBA00004651"/>
    </source>
</evidence>
<dbReference type="InterPro" id="IPR011701">
    <property type="entry name" value="MFS"/>
</dbReference>
<reference evidence="7" key="1">
    <citation type="journal article" date="2014" name="Int. J. Syst. Evol. Microbiol.">
        <title>Complete genome sequence of Corynebacterium casei LMG S-19264T (=DSM 44701T), isolated from a smear-ripened cheese.</title>
        <authorList>
            <consortium name="US DOE Joint Genome Institute (JGI-PGF)"/>
            <person name="Walter F."/>
            <person name="Albersmeier A."/>
            <person name="Kalinowski J."/>
            <person name="Ruckert C."/>
        </authorList>
    </citation>
    <scope>NUCLEOTIDE SEQUENCE</scope>
    <source>
        <strain evidence="7">CGMCC 1.12777</strain>
    </source>
</reference>
<evidence type="ECO:0000313" key="7">
    <source>
        <dbReference type="EMBL" id="GGH77225.1"/>
    </source>
</evidence>
<dbReference type="RefSeq" id="WP_188496178.1">
    <property type="nucleotide sequence ID" value="NZ_BMFV01000004.1"/>
</dbReference>
<feature type="transmembrane region" description="Helical" evidence="6">
    <location>
        <begin position="250"/>
        <end position="268"/>
    </location>
</feature>
<comment type="subcellular location">
    <subcellularLocation>
        <location evidence="1">Cell membrane</location>
        <topology evidence="1">Multi-pass membrane protein</topology>
    </subcellularLocation>
</comment>
<evidence type="ECO:0000256" key="6">
    <source>
        <dbReference type="SAM" id="Phobius"/>
    </source>
</evidence>
<feature type="transmembrane region" description="Helical" evidence="6">
    <location>
        <begin position="7"/>
        <end position="32"/>
    </location>
</feature>
<feature type="transmembrane region" description="Helical" evidence="6">
    <location>
        <begin position="81"/>
        <end position="107"/>
    </location>
</feature>
<protein>
    <submittedName>
        <fullName evidence="7">Permease</fullName>
    </submittedName>
</protein>
<keyword evidence="4 6" id="KW-1133">Transmembrane helix</keyword>
<feature type="transmembrane region" description="Helical" evidence="6">
    <location>
        <begin position="38"/>
        <end position="61"/>
    </location>
</feature>
<dbReference type="PANTHER" id="PTHR23513">
    <property type="entry name" value="INTEGRAL MEMBRANE EFFLUX PROTEIN-RELATED"/>
    <property type="match status" value="1"/>
</dbReference>
<dbReference type="Pfam" id="PF07690">
    <property type="entry name" value="MFS_1"/>
    <property type="match status" value="1"/>
</dbReference>
<evidence type="ECO:0000256" key="4">
    <source>
        <dbReference type="ARBA" id="ARBA00022989"/>
    </source>
</evidence>
<dbReference type="GO" id="GO:0022857">
    <property type="term" value="F:transmembrane transporter activity"/>
    <property type="evidence" value="ECO:0007669"/>
    <property type="project" value="InterPro"/>
</dbReference>
<evidence type="ECO:0000256" key="5">
    <source>
        <dbReference type="ARBA" id="ARBA00023136"/>
    </source>
</evidence>
<keyword evidence="3 6" id="KW-0812">Transmembrane</keyword>
<dbReference type="GO" id="GO:0005886">
    <property type="term" value="C:plasma membrane"/>
    <property type="evidence" value="ECO:0007669"/>
    <property type="project" value="UniProtKB-SubCell"/>
</dbReference>
<proteinExistence type="predicted"/>
<feature type="transmembrane region" description="Helical" evidence="6">
    <location>
        <begin position="367"/>
        <end position="386"/>
    </location>
</feature>
<dbReference type="AlphaFoldDB" id="A0A8J2ZTS4"/>
<evidence type="ECO:0000313" key="8">
    <source>
        <dbReference type="Proteomes" id="UP000656813"/>
    </source>
</evidence>
<feature type="transmembrane region" description="Helical" evidence="6">
    <location>
        <begin position="280"/>
        <end position="296"/>
    </location>
</feature>
<dbReference type="Proteomes" id="UP000656813">
    <property type="component" value="Unassembled WGS sequence"/>
</dbReference>
<feature type="transmembrane region" description="Helical" evidence="6">
    <location>
        <begin position="339"/>
        <end position="361"/>
    </location>
</feature>
<dbReference type="InterPro" id="IPR036259">
    <property type="entry name" value="MFS_trans_sf"/>
</dbReference>
<dbReference type="EMBL" id="BMFV01000004">
    <property type="protein sequence ID" value="GGH77225.1"/>
    <property type="molecule type" value="Genomic_DNA"/>
</dbReference>
<reference evidence="7" key="2">
    <citation type="submission" date="2020-09" db="EMBL/GenBank/DDBJ databases">
        <authorList>
            <person name="Sun Q."/>
            <person name="Zhou Y."/>
        </authorList>
    </citation>
    <scope>NUCLEOTIDE SEQUENCE</scope>
    <source>
        <strain evidence="7">CGMCC 1.12777</strain>
    </source>
</reference>
<dbReference type="PANTHER" id="PTHR23513:SF19">
    <property type="entry name" value="MAJOR FACILITATOR SUPERFAMILY (MFS) PROFILE DOMAIN-CONTAINING PROTEIN"/>
    <property type="match status" value="1"/>
</dbReference>
<organism evidence="7 8">
    <name type="scientific">Pullulanibacillus pueri</name>
    <dbReference type="NCBI Taxonomy" id="1437324"/>
    <lineage>
        <taxon>Bacteria</taxon>
        <taxon>Bacillati</taxon>
        <taxon>Bacillota</taxon>
        <taxon>Bacilli</taxon>
        <taxon>Bacillales</taxon>
        <taxon>Sporolactobacillaceae</taxon>
        <taxon>Pullulanibacillus</taxon>
    </lineage>
</organism>
<comment type="caution">
    <text evidence="7">The sequence shown here is derived from an EMBL/GenBank/DDBJ whole genome shotgun (WGS) entry which is preliminary data.</text>
</comment>
<dbReference type="Gene3D" id="1.20.1250.20">
    <property type="entry name" value="MFS general substrate transporter like domains"/>
    <property type="match status" value="1"/>
</dbReference>
<feature type="transmembrane region" description="Helical" evidence="6">
    <location>
        <begin position="302"/>
        <end position="318"/>
    </location>
</feature>
<keyword evidence="8" id="KW-1185">Reference proteome</keyword>
<evidence type="ECO:0000256" key="3">
    <source>
        <dbReference type="ARBA" id="ARBA00022692"/>
    </source>
</evidence>